<evidence type="ECO:0000256" key="1">
    <source>
        <dbReference type="SAM" id="MobiDB-lite"/>
    </source>
</evidence>
<gene>
    <name evidence="2" type="ORF">RJ640_015321</name>
</gene>
<sequence>MYLAFTSWSPKRGMHNIGTPSERLSNVEFQPQWVQKPPTAQCANTSFWGAHLTTRPLSPVSSLKPSGKSSIQSELRTEPGRTTHRNGCPLLASPQAISANSFSSTVAKLPKLTYLAFNPWSAKQGMHIIGTPSQTLSTVEFQPQWLQKPPTASCANTSFCGAHFTMRPLSPVFSSKPSGKSSIHSELRTEPGRITHRNGIPLLASPQAISASSFSATVAKLPKLTYMTDDGACLSSHSMQSASSINKLLDVAGANLCKGPTGKKGTRVGRGGREERRKKKITRKKEESKKSRGTDYIGNLVKLSIPSYNATRFSMSRGRAVETVG</sequence>
<keyword evidence="3" id="KW-1185">Reference proteome</keyword>
<organism evidence="2 3">
    <name type="scientific">Escallonia rubra</name>
    <dbReference type="NCBI Taxonomy" id="112253"/>
    <lineage>
        <taxon>Eukaryota</taxon>
        <taxon>Viridiplantae</taxon>
        <taxon>Streptophyta</taxon>
        <taxon>Embryophyta</taxon>
        <taxon>Tracheophyta</taxon>
        <taxon>Spermatophyta</taxon>
        <taxon>Magnoliopsida</taxon>
        <taxon>eudicotyledons</taxon>
        <taxon>Gunneridae</taxon>
        <taxon>Pentapetalae</taxon>
        <taxon>asterids</taxon>
        <taxon>campanulids</taxon>
        <taxon>Escalloniales</taxon>
        <taxon>Escalloniaceae</taxon>
        <taxon>Escallonia</taxon>
    </lineage>
</organism>
<feature type="compositionally biased region" description="Polar residues" evidence="1">
    <location>
        <begin position="57"/>
        <end position="74"/>
    </location>
</feature>
<dbReference type="AlphaFoldDB" id="A0AA88R5W3"/>
<name>A0AA88R5W3_9ASTE</name>
<feature type="region of interest" description="Disordered" evidence="1">
    <location>
        <begin position="259"/>
        <end position="293"/>
    </location>
</feature>
<feature type="region of interest" description="Disordered" evidence="1">
    <location>
        <begin position="57"/>
        <end position="86"/>
    </location>
</feature>
<feature type="compositionally biased region" description="Basic and acidic residues" evidence="1">
    <location>
        <begin position="284"/>
        <end position="293"/>
    </location>
</feature>
<dbReference type="Proteomes" id="UP001187471">
    <property type="component" value="Unassembled WGS sequence"/>
</dbReference>
<accession>A0AA88R5W3</accession>
<proteinExistence type="predicted"/>
<evidence type="ECO:0000313" key="2">
    <source>
        <dbReference type="EMBL" id="KAK2975890.1"/>
    </source>
</evidence>
<comment type="caution">
    <text evidence="2">The sequence shown here is derived from an EMBL/GenBank/DDBJ whole genome shotgun (WGS) entry which is preliminary data.</text>
</comment>
<reference evidence="2" key="1">
    <citation type="submission" date="2022-12" db="EMBL/GenBank/DDBJ databases">
        <title>Draft genome assemblies for two species of Escallonia (Escalloniales).</title>
        <authorList>
            <person name="Chanderbali A."/>
            <person name="Dervinis C."/>
            <person name="Anghel I."/>
            <person name="Soltis D."/>
            <person name="Soltis P."/>
            <person name="Zapata F."/>
        </authorList>
    </citation>
    <scope>NUCLEOTIDE SEQUENCE</scope>
    <source>
        <strain evidence="2">UCBG92.1500</strain>
        <tissue evidence="2">Leaf</tissue>
    </source>
</reference>
<evidence type="ECO:0000313" key="3">
    <source>
        <dbReference type="Proteomes" id="UP001187471"/>
    </source>
</evidence>
<dbReference type="EMBL" id="JAVXUO010002148">
    <property type="protein sequence ID" value="KAK2975890.1"/>
    <property type="molecule type" value="Genomic_DNA"/>
</dbReference>
<protein>
    <submittedName>
        <fullName evidence="2">Uncharacterized protein</fullName>
    </submittedName>
</protein>